<reference evidence="1" key="1">
    <citation type="submission" date="2020-04" db="EMBL/GenBank/DDBJ databases">
        <authorList>
            <person name="Alioto T."/>
            <person name="Alioto T."/>
            <person name="Gomez Garrido J."/>
        </authorList>
    </citation>
    <scope>NUCLEOTIDE SEQUENCE</scope>
    <source>
        <strain evidence="1">A484AB</strain>
    </source>
</reference>
<accession>A0A6S7GYB4</accession>
<feature type="non-terminal residue" evidence="1">
    <location>
        <position position="1"/>
    </location>
</feature>
<gene>
    <name evidence="1" type="ORF">PACLA_8A001993</name>
</gene>
<proteinExistence type="predicted"/>
<comment type="caution">
    <text evidence="1">The sequence shown here is derived from an EMBL/GenBank/DDBJ whole genome shotgun (WGS) entry which is preliminary data.</text>
</comment>
<dbReference type="AlphaFoldDB" id="A0A6S7GYB4"/>
<organism evidence="1 2">
    <name type="scientific">Paramuricea clavata</name>
    <name type="common">Red gorgonian</name>
    <name type="synonym">Violescent sea-whip</name>
    <dbReference type="NCBI Taxonomy" id="317549"/>
    <lineage>
        <taxon>Eukaryota</taxon>
        <taxon>Metazoa</taxon>
        <taxon>Cnidaria</taxon>
        <taxon>Anthozoa</taxon>
        <taxon>Octocorallia</taxon>
        <taxon>Malacalcyonacea</taxon>
        <taxon>Plexauridae</taxon>
        <taxon>Paramuricea</taxon>
    </lineage>
</organism>
<dbReference type="EMBL" id="CACRXK020001487">
    <property type="protein sequence ID" value="CAB3989430.1"/>
    <property type="molecule type" value="Genomic_DNA"/>
</dbReference>
<sequence>VTISHKPTRFIKVLPRKYIHLNDQISCAGLFANLPRLALVRLNKNRVGTLPDDLFENSTNVEYFQMANTQLHRDIIAKIGEGHFELRVRVYQHIRLTQNLIHHGGITGRKNDQHWARTTVKVIESSLERKLITFAEGEGKRRRTMAVMPFCYDWGFEVLFTNVNVISIRVIGLLTQVTKRSHNRNKLIRHTSPVSRTVVLYRDFVIFSSFKSLADKYVIPGRLMKIGIFIFEILAEKSTATAAKTKISQRSQASRKSSTSLASYEENLVEMQAKKAALQGNASHETMPPTQRNVRHKNKIGLISPSDKEEFSDYLQQYSSEYFKSPNIRRFGRSIDRCLPYGFAPQSVASKRTGCQLENQHYLGTNSVRTKKVNGLRVQDAEGRHHPIKIPHAYSRENVPASQLDIAGRNVPYAFQPLRMINGNEEEPWAEEYKFGWTVIGCAGKDGEYTQDRAAVNRVTVTVEEPETFLSIPSSNSNVDRSIAFFATNCHKKDATSPEQLEETTQLDYTELHYSRTVRETEEVESIESPLVVSNVIVFIYL</sequence>
<keyword evidence="2" id="KW-1185">Reference proteome</keyword>
<evidence type="ECO:0000313" key="2">
    <source>
        <dbReference type="Proteomes" id="UP001152795"/>
    </source>
</evidence>
<dbReference type="Proteomes" id="UP001152795">
    <property type="component" value="Unassembled WGS sequence"/>
</dbReference>
<dbReference type="SUPFAM" id="SSF52058">
    <property type="entry name" value="L domain-like"/>
    <property type="match status" value="1"/>
</dbReference>
<evidence type="ECO:0000313" key="1">
    <source>
        <dbReference type="EMBL" id="CAB3989430.1"/>
    </source>
</evidence>
<name>A0A6S7GYB4_PARCT</name>
<protein>
    <submittedName>
        <fullName evidence="1">Uncharacterized protein</fullName>
    </submittedName>
</protein>